<keyword evidence="2" id="KW-0238">DNA-binding</keyword>
<dbReference type="GO" id="GO:0003700">
    <property type="term" value="F:DNA-binding transcription factor activity"/>
    <property type="evidence" value="ECO:0007669"/>
    <property type="project" value="InterPro"/>
</dbReference>
<dbReference type="PRINTS" id="PR00598">
    <property type="entry name" value="HTHMARR"/>
</dbReference>
<dbReference type="InterPro" id="IPR036388">
    <property type="entry name" value="WH-like_DNA-bd_sf"/>
</dbReference>
<dbReference type="SUPFAM" id="SSF46785">
    <property type="entry name" value="Winged helix' DNA-binding domain"/>
    <property type="match status" value="1"/>
</dbReference>
<evidence type="ECO:0000313" key="6">
    <source>
        <dbReference type="EMBL" id="RFC63759.1"/>
    </source>
</evidence>
<dbReference type="GO" id="GO:0003677">
    <property type="term" value="F:DNA binding"/>
    <property type="evidence" value="ECO:0007669"/>
    <property type="project" value="UniProtKB-KW"/>
</dbReference>
<reference evidence="6 7" key="1">
    <citation type="submission" date="2018-08" db="EMBL/GenBank/DDBJ databases">
        <title>Fulvimarina sp. 85, whole genome shotgun sequence.</title>
        <authorList>
            <person name="Tuo L."/>
        </authorList>
    </citation>
    <scope>NUCLEOTIDE SEQUENCE [LARGE SCALE GENOMIC DNA]</scope>
    <source>
        <strain evidence="6 7">85</strain>
    </source>
</reference>
<evidence type="ECO:0000256" key="1">
    <source>
        <dbReference type="ARBA" id="ARBA00023015"/>
    </source>
</evidence>
<evidence type="ECO:0000313" key="7">
    <source>
        <dbReference type="Proteomes" id="UP000264310"/>
    </source>
</evidence>
<dbReference type="GO" id="GO:0006950">
    <property type="term" value="P:response to stress"/>
    <property type="evidence" value="ECO:0007669"/>
    <property type="project" value="TreeGrafter"/>
</dbReference>
<keyword evidence="3" id="KW-0804">Transcription</keyword>
<dbReference type="PROSITE" id="PS01117">
    <property type="entry name" value="HTH_MARR_1"/>
    <property type="match status" value="1"/>
</dbReference>
<accession>A0A371X3I3</accession>
<evidence type="ECO:0000256" key="3">
    <source>
        <dbReference type="ARBA" id="ARBA00023163"/>
    </source>
</evidence>
<dbReference type="PANTHER" id="PTHR33164:SF43">
    <property type="entry name" value="HTH-TYPE TRANSCRIPTIONAL REPRESSOR YETL"/>
    <property type="match status" value="1"/>
</dbReference>
<dbReference type="InterPro" id="IPR039422">
    <property type="entry name" value="MarR/SlyA-like"/>
</dbReference>
<dbReference type="EMBL" id="QURL01000004">
    <property type="protein sequence ID" value="RFC63759.1"/>
    <property type="molecule type" value="Genomic_DNA"/>
</dbReference>
<comment type="caution">
    <text evidence="6">The sequence shown here is derived from an EMBL/GenBank/DDBJ whole genome shotgun (WGS) entry which is preliminary data.</text>
</comment>
<evidence type="ECO:0000256" key="4">
    <source>
        <dbReference type="SAM" id="MobiDB-lite"/>
    </source>
</evidence>
<evidence type="ECO:0000256" key="2">
    <source>
        <dbReference type="ARBA" id="ARBA00023125"/>
    </source>
</evidence>
<dbReference type="PROSITE" id="PS50995">
    <property type="entry name" value="HTH_MARR_2"/>
    <property type="match status" value="1"/>
</dbReference>
<feature type="compositionally biased region" description="Low complexity" evidence="4">
    <location>
        <begin position="7"/>
        <end position="21"/>
    </location>
</feature>
<dbReference type="Gene3D" id="1.10.10.10">
    <property type="entry name" value="Winged helix-like DNA-binding domain superfamily/Winged helix DNA-binding domain"/>
    <property type="match status" value="1"/>
</dbReference>
<dbReference type="SMART" id="SM00347">
    <property type="entry name" value="HTH_MARR"/>
    <property type="match status" value="1"/>
</dbReference>
<evidence type="ECO:0000259" key="5">
    <source>
        <dbReference type="PROSITE" id="PS50995"/>
    </source>
</evidence>
<dbReference type="InterPro" id="IPR000835">
    <property type="entry name" value="HTH_MarR-typ"/>
</dbReference>
<dbReference type="Pfam" id="PF12802">
    <property type="entry name" value="MarR_2"/>
    <property type="match status" value="1"/>
</dbReference>
<feature type="domain" description="HTH marR-type" evidence="5">
    <location>
        <begin position="23"/>
        <end position="157"/>
    </location>
</feature>
<dbReference type="InterPro" id="IPR036390">
    <property type="entry name" value="WH_DNA-bd_sf"/>
</dbReference>
<keyword evidence="7" id="KW-1185">Reference proteome</keyword>
<gene>
    <name evidence="6" type="ORF">DYI37_10250</name>
</gene>
<keyword evidence="1" id="KW-0805">Transcription regulation</keyword>
<feature type="region of interest" description="Disordered" evidence="4">
    <location>
        <begin position="1"/>
        <end position="21"/>
    </location>
</feature>
<protein>
    <submittedName>
        <fullName evidence="6">MarR family transcriptional regulator</fullName>
    </submittedName>
</protein>
<dbReference type="InterPro" id="IPR023187">
    <property type="entry name" value="Tscrpt_reg_MarR-type_CS"/>
</dbReference>
<sequence length="162" mass="17610">MIKSTNSGWGTSSTKMSGSGTTDDVIVELMSSISRQFRSELRQASASVGGPATPVQHEMLAYVGRHPGTGIMGLAELARRDKAQVTRTISELEDLELVIRERSASDRRATRVRLSESGEAVFREVLEKRRSLAAAMLGPLRSDERDTLSAMLAKMRSALADS</sequence>
<dbReference type="AlphaFoldDB" id="A0A371X3I3"/>
<dbReference type="Proteomes" id="UP000264310">
    <property type="component" value="Unassembled WGS sequence"/>
</dbReference>
<proteinExistence type="predicted"/>
<organism evidence="6 7">
    <name type="scientific">Fulvimarina endophytica</name>
    <dbReference type="NCBI Taxonomy" id="2293836"/>
    <lineage>
        <taxon>Bacteria</taxon>
        <taxon>Pseudomonadati</taxon>
        <taxon>Pseudomonadota</taxon>
        <taxon>Alphaproteobacteria</taxon>
        <taxon>Hyphomicrobiales</taxon>
        <taxon>Aurantimonadaceae</taxon>
        <taxon>Fulvimarina</taxon>
    </lineage>
</organism>
<dbReference type="PANTHER" id="PTHR33164">
    <property type="entry name" value="TRANSCRIPTIONAL REGULATOR, MARR FAMILY"/>
    <property type="match status" value="1"/>
</dbReference>
<name>A0A371X3I3_9HYPH</name>